<feature type="domain" description="N-acetyltransferase" evidence="1">
    <location>
        <begin position="1"/>
        <end position="163"/>
    </location>
</feature>
<dbReference type="InterPro" id="IPR050276">
    <property type="entry name" value="MshD_Acetyltransferase"/>
</dbReference>
<dbReference type="PANTHER" id="PTHR43617">
    <property type="entry name" value="L-AMINO ACID N-ACETYLTRANSFERASE"/>
    <property type="match status" value="1"/>
</dbReference>
<dbReference type="PANTHER" id="PTHR43617:SF33">
    <property type="entry name" value="SPORE COAT POLYSACCHARIDE BIOSYNTHESIS PROTEIN SPSD"/>
    <property type="match status" value="1"/>
</dbReference>
<gene>
    <name evidence="2" type="primary">ps305</name>
    <name evidence="2" type="ORF">GCM10010911_26640</name>
</gene>
<sequence length="172" mass="19629">MEIRLLNREDAHRYRELRLKSLMENPEAYLTTYEIESAKPIEQVQQNLLPTDSRFTLGAFIVNELVGIVTFVRESNPKTLHKGNIYAMYVSPECRGKGTGKALIRRLIKRAAHLGGLEQINLSVISTNTGAIRLYERSGFTGYGTERNALKSGDHYWDEELMVLRLGERDKS</sequence>
<dbReference type="EMBL" id="BMHP01000002">
    <property type="protein sequence ID" value="GGD67525.1"/>
    <property type="molecule type" value="Genomic_DNA"/>
</dbReference>
<dbReference type="InterPro" id="IPR016181">
    <property type="entry name" value="Acyl_CoA_acyltransferase"/>
</dbReference>
<reference evidence="2" key="2">
    <citation type="submission" date="2020-09" db="EMBL/GenBank/DDBJ databases">
        <authorList>
            <person name="Sun Q."/>
            <person name="Zhou Y."/>
        </authorList>
    </citation>
    <scope>NUCLEOTIDE SEQUENCE</scope>
    <source>
        <strain evidence="2">CGMCC 1.15178</strain>
    </source>
</reference>
<dbReference type="Gene3D" id="3.40.630.30">
    <property type="match status" value="1"/>
</dbReference>
<dbReference type="AlphaFoldDB" id="A0A916YYR4"/>
<comment type="caution">
    <text evidence="2">The sequence shown here is derived from an EMBL/GenBank/DDBJ whole genome shotgun (WGS) entry which is preliminary data.</text>
</comment>
<dbReference type="CDD" id="cd04301">
    <property type="entry name" value="NAT_SF"/>
    <property type="match status" value="1"/>
</dbReference>
<accession>A0A916YYR4</accession>
<name>A0A916YYR4_9BACL</name>
<dbReference type="Proteomes" id="UP000612456">
    <property type="component" value="Unassembled WGS sequence"/>
</dbReference>
<evidence type="ECO:0000313" key="2">
    <source>
        <dbReference type="EMBL" id="GGD67525.1"/>
    </source>
</evidence>
<protein>
    <submittedName>
        <fullName evidence="2">GNAT family N-acetyltransferase</fullName>
    </submittedName>
</protein>
<dbReference type="SUPFAM" id="SSF55729">
    <property type="entry name" value="Acyl-CoA N-acyltransferases (Nat)"/>
    <property type="match status" value="1"/>
</dbReference>
<keyword evidence="3" id="KW-1185">Reference proteome</keyword>
<dbReference type="PROSITE" id="PS51186">
    <property type="entry name" value="GNAT"/>
    <property type="match status" value="1"/>
</dbReference>
<dbReference type="RefSeq" id="WP_188992445.1">
    <property type="nucleotide sequence ID" value="NZ_BMHP01000002.1"/>
</dbReference>
<evidence type="ECO:0000259" key="1">
    <source>
        <dbReference type="PROSITE" id="PS51186"/>
    </source>
</evidence>
<dbReference type="Pfam" id="PF00583">
    <property type="entry name" value="Acetyltransf_1"/>
    <property type="match status" value="1"/>
</dbReference>
<proteinExistence type="predicted"/>
<reference evidence="2" key="1">
    <citation type="journal article" date="2014" name="Int. J. Syst. Evol. Microbiol.">
        <title>Complete genome sequence of Corynebacterium casei LMG S-19264T (=DSM 44701T), isolated from a smear-ripened cheese.</title>
        <authorList>
            <consortium name="US DOE Joint Genome Institute (JGI-PGF)"/>
            <person name="Walter F."/>
            <person name="Albersmeier A."/>
            <person name="Kalinowski J."/>
            <person name="Ruckert C."/>
        </authorList>
    </citation>
    <scope>NUCLEOTIDE SEQUENCE</scope>
    <source>
        <strain evidence="2">CGMCC 1.15178</strain>
    </source>
</reference>
<organism evidence="2 3">
    <name type="scientific">Paenibacillus nasutitermitis</name>
    <dbReference type="NCBI Taxonomy" id="1652958"/>
    <lineage>
        <taxon>Bacteria</taxon>
        <taxon>Bacillati</taxon>
        <taxon>Bacillota</taxon>
        <taxon>Bacilli</taxon>
        <taxon>Bacillales</taxon>
        <taxon>Paenibacillaceae</taxon>
        <taxon>Paenibacillus</taxon>
    </lineage>
</organism>
<evidence type="ECO:0000313" key="3">
    <source>
        <dbReference type="Proteomes" id="UP000612456"/>
    </source>
</evidence>
<dbReference type="GO" id="GO:0016747">
    <property type="term" value="F:acyltransferase activity, transferring groups other than amino-acyl groups"/>
    <property type="evidence" value="ECO:0007669"/>
    <property type="project" value="InterPro"/>
</dbReference>
<dbReference type="InterPro" id="IPR000182">
    <property type="entry name" value="GNAT_dom"/>
</dbReference>